<dbReference type="PROSITE" id="PS51257">
    <property type="entry name" value="PROKAR_LIPOPROTEIN"/>
    <property type="match status" value="1"/>
</dbReference>
<accession>G8R754</accession>
<dbReference type="InterPro" id="IPR020018">
    <property type="entry name" value="Motility-assoc_lipoprot_GldH"/>
</dbReference>
<dbReference type="HOGENOM" id="CLU_109250_1_1_10"/>
<protein>
    <submittedName>
        <fullName evidence="2">Gliding motility-associated lipoprotein GldH</fullName>
    </submittedName>
</protein>
<evidence type="ECO:0000256" key="1">
    <source>
        <dbReference type="SAM" id="SignalP"/>
    </source>
</evidence>
<name>G8R754_OWEHD</name>
<keyword evidence="2" id="KW-0449">Lipoprotein</keyword>
<dbReference type="eggNOG" id="ENOG50313I2">
    <property type="taxonomic scope" value="Bacteria"/>
</dbReference>
<reference evidence="2 3" key="1">
    <citation type="journal article" date="2012" name="Stand. Genomic Sci.">
        <title>Genome sequence of the orange-pigmented seawater bacterium Owenweeksia hongkongensis type strain (UST20020801(T)).</title>
        <authorList>
            <person name="Riedel T."/>
            <person name="Held B."/>
            <person name="Nolan M."/>
            <person name="Lucas S."/>
            <person name="Lapidus A."/>
            <person name="Tice H."/>
            <person name="Del Rio T.G."/>
            <person name="Cheng J.F."/>
            <person name="Han C."/>
            <person name="Tapia R."/>
            <person name="Goodwin L.A."/>
            <person name="Pitluck S."/>
            <person name="Liolios K."/>
            <person name="Mavromatis K."/>
            <person name="Pagani I."/>
            <person name="Ivanova N."/>
            <person name="Mikhailova N."/>
            <person name="Pati A."/>
            <person name="Chen A."/>
            <person name="Palaniappan K."/>
            <person name="Rohde M."/>
            <person name="Tindall B.J."/>
            <person name="Detter J.C."/>
            <person name="Goker M."/>
            <person name="Woyke T."/>
            <person name="Bristow J."/>
            <person name="Eisen J.A."/>
            <person name="Markowitz V."/>
            <person name="Hugenholtz P."/>
            <person name="Klenk H.P."/>
            <person name="Kyrpides N.C."/>
        </authorList>
    </citation>
    <scope>NUCLEOTIDE SEQUENCE</scope>
    <source>
        <strain evidence="3">DSM 17368 / JCM 12287 / NRRL B-23963</strain>
    </source>
</reference>
<dbReference type="RefSeq" id="WP_014202768.1">
    <property type="nucleotide sequence ID" value="NC_016599.1"/>
</dbReference>
<dbReference type="KEGG" id="oho:Oweho_2449"/>
<evidence type="ECO:0000313" key="2">
    <source>
        <dbReference type="EMBL" id="AEV33419.1"/>
    </source>
</evidence>
<feature type="signal peptide" evidence="1">
    <location>
        <begin position="1"/>
        <end position="25"/>
    </location>
</feature>
<feature type="chain" id="PRO_5003514407" evidence="1">
    <location>
        <begin position="26"/>
        <end position="160"/>
    </location>
</feature>
<dbReference type="STRING" id="926562.Oweho_2449"/>
<sequence length="160" mass="18190">MRSKFLVLFAGILLASCGPSPIYEAYVPVSKNGWFKDSLVSFDVEIDDTLAAYQIVWHLRNNDDYEYSNIYLFRSVASDRGIEFSDTAQFTLADAYGKWLGDGVGELKTNTWPFKQGYLQFNRSGNYTFTLQQAMRVDYLKGVEDIGLGVYKIENTKDGK</sequence>
<evidence type="ECO:0000313" key="3">
    <source>
        <dbReference type="Proteomes" id="UP000005631"/>
    </source>
</evidence>
<dbReference type="EMBL" id="CP003156">
    <property type="protein sequence ID" value="AEV33419.1"/>
    <property type="molecule type" value="Genomic_DNA"/>
</dbReference>
<dbReference type="NCBIfam" id="TIGR03511">
    <property type="entry name" value="GldH_lipo"/>
    <property type="match status" value="1"/>
</dbReference>
<dbReference type="PATRIC" id="fig|926562.3.peg.2464"/>
<keyword evidence="3" id="KW-1185">Reference proteome</keyword>
<gene>
    <name evidence="2" type="ordered locus">Oweho_2449</name>
</gene>
<keyword evidence="1" id="KW-0732">Signal</keyword>
<dbReference type="Pfam" id="PF14109">
    <property type="entry name" value="GldH_lipo"/>
    <property type="match status" value="1"/>
</dbReference>
<proteinExistence type="predicted"/>
<organism evidence="2 3">
    <name type="scientific">Owenweeksia hongkongensis (strain DSM 17368 / CIP 108786 / JCM 12287 / NRRL B-23963 / UST20020801)</name>
    <dbReference type="NCBI Taxonomy" id="926562"/>
    <lineage>
        <taxon>Bacteria</taxon>
        <taxon>Pseudomonadati</taxon>
        <taxon>Bacteroidota</taxon>
        <taxon>Flavobacteriia</taxon>
        <taxon>Flavobacteriales</taxon>
        <taxon>Owenweeksiaceae</taxon>
        <taxon>Owenweeksia</taxon>
    </lineage>
</organism>
<dbReference type="Proteomes" id="UP000005631">
    <property type="component" value="Chromosome"/>
</dbReference>
<dbReference type="AlphaFoldDB" id="G8R754"/>